<dbReference type="InterPro" id="IPR036279">
    <property type="entry name" value="5-3_exonuclease_C_sf"/>
</dbReference>
<dbReference type="InterPro" id="IPR038969">
    <property type="entry name" value="FEN"/>
</dbReference>
<protein>
    <recommendedName>
        <fullName evidence="4">5'-3' exonuclease domain-containing protein</fullName>
    </recommendedName>
</protein>
<dbReference type="FunFam" id="1.10.150.20:FF:000003">
    <property type="entry name" value="DNA polymerase I"/>
    <property type="match status" value="1"/>
</dbReference>
<dbReference type="Gene3D" id="3.40.50.1010">
    <property type="entry name" value="5'-nuclease"/>
    <property type="match status" value="1"/>
</dbReference>
<evidence type="ECO:0000256" key="1">
    <source>
        <dbReference type="ARBA" id="ARBA00022722"/>
    </source>
</evidence>
<accession>A0A0R2TIH9</accession>
<dbReference type="CDD" id="cd09859">
    <property type="entry name" value="PIN_53EXO"/>
    <property type="match status" value="1"/>
</dbReference>
<dbReference type="Pfam" id="PF02739">
    <property type="entry name" value="5_3_exonuc_N"/>
    <property type="match status" value="1"/>
</dbReference>
<name>A0A0R2TIH9_9GAMM</name>
<dbReference type="GO" id="GO:0003677">
    <property type="term" value="F:DNA binding"/>
    <property type="evidence" value="ECO:0007669"/>
    <property type="project" value="UniProtKB-KW"/>
</dbReference>
<comment type="caution">
    <text evidence="5">The sequence shown here is derived from an EMBL/GenBank/DDBJ whole genome shotgun (WGS) entry which is preliminary data.</text>
</comment>
<evidence type="ECO:0000256" key="2">
    <source>
        <dbReference type="ARBA" id="ARBA00022801"/>
    </source>
</evidence>
<proteinExistence type="predicted"/>
<keyword evidence="1" id="KW-0540">Nuclease</keyword>
<dbReference type="GO" id="GO:0008409">
    <property type="term" value="F:5'-3' exonuclease activity"/>
    <property type="evidence" value="ECO:0007669"/>
    <property type="project" value="InterPro"/>
</dbReference>
<dbReference type="PANTHER" id="PTHR42646:SF2">
    <property type="entry name" value="5'-3' EXONUCLEASE FAMILY PROTEIN"/>
    <property type="match status" value="1"/>
</dbReference>
<dbReference type="InterPro" id="IPR002421">
    <property type="entry name" value="5-3_exonuclease"/>
</dbReference>
<dbReference type="AlphaFoldDB" id="A0A0R2TIH9"/>
<evidence type="ECO:0000259" key="4">
    <source>
        <dbReference type="SMART" id="SM00475"/>
    </source>
</evidence>
<dbReference type="EMBL" id="LICD01000002">
    <property type="protein sequence ID" value="KRO84490.1"/>
    <property type="molecule type" value="Genomic_DNA"/>
</dbReference>
<dbReference type="InterPro" id="IPR029060">
    <property type="entry name" value="PIN-like_dom_sf"/>
</dbReference>
<keyword evidence="2" id="KW-0378">Hydrolase</keyword>
<dbReference type="GO" id="GO:0017108">
    <property type="term" value="F:5'-flap endonuclease activity"/>
    <property type="evidence" value="ECO:0007669"/>
    <property type="project" value="InterPro"/>
</dbReference>
<dbReference type="Proteomes" id="UP000051242">
    <property type="component" value="Unassembled WGS sequence"/>
</dbReference>
<dbReference type="SUPFAM" id="SSF88723">
    <property type="entry name" value="PIN domain-like"/>
    <property type="match status" value="1"/>
</dbReference>
<dbReference type="CDD" id="cd09898">
    <property type="entry name" value="H3TH_53EXO"/>
    <property type="match status" value="1"/>
</dbReference>
<reference evidence="5 6" key="1">
    <citation type="submission" date="2015-10" db="EMBL/GenBank/DDBJ databases">
        <title>Metagenome-Assembled Genomes uncover a global brackish microbiome.</title>
        <authorList>
            <person name="Hugerth L.W."/>
            <person name="Larsson J."/>
            <person name="Alneberg J."/>
            <person name="Lindh M.V."/>
            <person name="Legrand C."/>
            <person name="Pinhassi J."/>
            <person name="Andersson A.F."/>
        </authorList>
    </citation>
    <scope>NUCLEOTIDE SEQUENCE [LARGE SCALE GENOMIC DNA]</scope>
    <source>
        <strain evidence="5">BACL22 MAG-120619-bin3</strain>
    </source>
</reference>
<dbReference type="SMART" id="SM00279">
    <property type="entry name" value="HhH2"/>
    <property type="match status" value="1"/>
</dbReference>
<dbReference type="InterPro" id="IPR020046">
    <property type="entry name" value="5-3_exonucl_a-hlix_arch_N"/>
</dbReference>
<evidence type="ECO:0000313" key="5">
    <source>
        <dbReference type="EMBL" id="KRO84490.1"/>
    </source>
</evidence>
<feature type="domain" description="5'-3' exonuclease" evidence="4">
    <location>
        <begin position="5"/>
        <end position="268"/>
    </location>
</feature>
<dbReference type="Pfam" id="PF01367">
    <property type="entry name" value="5_3_exonuc"/>
    <property type="match status" value="1"/>
</dbReference>
<dbReference type="SUPFAM" id="SSF47807">
    <property type="entry name" value="5' to 3' exonuclease, C-terminal subdomain"/>
    <property type="match status" value="1"/>
</dbReference>
<dbReference type="InterPro" id="IPR020045">
    <property type="entry name" value="DNA_polI_H3TH"/>
</dbReference>
<dbReference type="PANTHER" id="PTHR42646">
    <property type="entry name" value="FLAP ENDONUCLEASE XNI"/>
    <property type="match status" value="1"/>
</dbReference>
<dbReference type="SMART" id="SM00475">
    <property type="entry name" value="53EXOc"/>
    <property type="match status" value="1"/>
</dbReference>
<organism evidence="5 6">
    <name type="scientific">OM182 bacterium BACL3 MAG-120619-bin3</name>
    <dbReference type="NCBI Taxonomy" id="1655593"/>
    <lineage>
        <taxon>Bacteria</taxon>
        <taxon>Pseudomonadati</taxon>
        <taxon>Pseudomonadota</taxon>
        <taxon>Gammaproteobacteria</taxon>
        <taxon>OMG group</taxon>
        <taxon>OM182 clade</taxon>
    </lineage>
</organism>
<gene>
    <name evidence="5" type="ORF">ABR85_11210</name>
</gene>
<dbReference type="InterPro" id="IPR008918">
    <property type="entry name" value="HhH2"/>
</dbReference>
<evidence type="ECO:0000256" key="3">
    <source>
        <dbReference type="ARBA" id="ARBA00023125"/>
    </source>
</evidence>
<dbReference type="GO" id="GO:0033567">
    <property type="term" value="P:DNA replication, Okazaki fragment processing"/>
    <property type="evidence" value="ECO:0007669"/>
    <property type="project" value="InterPro"/>
</dbReference>
<evidence type="ECO:0000313" key="6">
    <source>
        <dbReference type="Proteomes" id="UP000051242"/>
    </source>
</evidence>
<dbReference type="Gene3D" id="1.10.150.20">
    <property type="entry name" value="5' to 3' exonuclease, C-terminal subdomain"/>
    <property type="match status" value="1"/>
</dbReference>
<sequence>MSGTSHVYLIDASIYIFQAYFSPYNESLDESGEDLSAFIGFAQFLLSLQRRERPQSGAVAMDNSLFTGFRHELSPEYKSNRELPDDSLARQLDFCARAADAFGWPVYASTRYEADDIIGTLALRSRSLDETESAQGICIVSRDKDLAQLIRADSDVMWDFSANRRRSRIDIERELGIPTTRIPDYLGLVGDSVDCIAGVPGVGPVKATALLAEFGSLDGIYANLHAVAGLPMRGAKSLAEKLERFEAQARHCKLLATIVEEPHDCAEPFACAAPAELVLARPNYDKFALLLEEALVPAALKVRMSEALARLVEEAP</sequence>
<keyword evidence="3" id="KW-0238">DNA-binding</keyword>